<keyword evidence="2" id="KW-1133">Transmembrane helix</keyword>
<feature type="region of interest" description="Disordered" evidence="1">
    <location>
        <begin position="83"/>
        <end position="106"/>
    </location>
</feature>
<gene>
    <name evidence="3" type="ORF">TrCOL_g4416</name>
</gene>
<accession>A0A9W7G726</accession>
<reference evidence="4" key="1">
    <citation type="journal article" date="2023" name="Commun. Biol.">
        <title>Genome analysis of Parmales, the sister group of diatoms, reveals the evolutionary specialization of diatoms from phago-mixotrophs to photoautotrophs.</title>
        <authorList>
            <person name="Ban H."/>
            <person name="Sato S."/>
            <person name="Yoshikawa S."/>
            <person name="Yamada K."/>
            <person name="Nakamura Y."/>
            <person name="Ichinomiya M."/>
            <person name="Sato N."/>
            <person name="Blanc-Mathieu R."/>
            <person name="Endo H."/>
            <person name="Kuwata A."/>
            <person name="Ogata H."/>
        </authorList>
    </citation>
    <scope>NUCLEOTIDE SEQUENCE [LARGE SCALE GENOMIC DNA]</scope>
</reference>
<dbReference type="Proteomes" id="UP001165065">
    <property type="component" value="Unassembled WGS sequence"/>
</dbReference>
<name>A0A9W7G726_9STRA</name>
<evidence type="ECO:0000313" key="4">
    <source>
        <dbReference type="Proteomes" id="UP001165065"/>
    </source>
</evidence>
<dbReference type="AlphaFoldDB" id="A0A9W7G726"/>
<feature type="transmembrane region" description="Helical" evidence="2">
    <location>
        <begin position="6"/>
        <end position="23"/>
    </location>
</feature>
<protein>
    <submittedName>
        <fullName evidence="3">Uncharacterized protein</fullName>
    </submittedName>
</protein>
<keyword evidence="2" id="KW-0472">Membrane</keyword>
<keyword evidence="4" id="KW-1185">Reference proteome</keyword>
<dbReference type="EMBL" id="BRYA01000062">
    <property type="protein sequence ID" value="GMI36004.1"/>
    <property type="molecule type" value="Genomic_DNA"/>
</dbReference>
<evidence type="ECO:0000313" key="3">
    <source>
        <dbReference type="EMBL" id="GMI36004.1"/>
    </source>
</evidence>
<evidence type="ECO:0000256" key="1">
    <source>
        <dbReference type="SAM" id="MobiDB-lite"/>
    </source>
</evidence>
<evidence type="ECO:0000256" key="2">
    <source>
        <dbReference type="SAM" id="Phobius"/>
    </source>
</evidence>
<keyword evidence="2" id="KW-0812">Transmembrane</keyword>
<proteinExistence type="predicted"/>
<sequence>MVSSVVVDIFLVLVLLVLGYLLYKVCKRIRGVHSGEDFGRYKPLSRKEFNDMVEGAFDDDDDDDEGLWDGDLDLEDAAVEMTETWDDKGGSNSGTVKMKLDFRDEE</sequence>
<comment type="caution">
    <text evidence="3">The sequence shown here is derived from an EMBL/GenBank/DDBJ whole genome shotgun (WGS) entry which is preliminary data.</text>
</comment>
<organism evidence="3 4">
    <name type="scientific">Triparma columacea</name>
    <dbReference type="NCBI Taxonomy" id="722753"/>
    <lineage>
        <taxon>Eukaryota</taxon>
        <taxon>Sar</taxon>
        <taxon>Stramenopiles</taxon>
        <taxon>Ochrophyta</taxon>
        <taxon>Bolidophyceae</taxon>
        <taxon>Parmales</taxon>
        <taxon>Triparmaceae</taxon>
        <taxon>Triparma</taxon>
    </lineage>
</organism>